<evidence type="ECO:0000256" key="2">
    <source>
        <dbReference type="ARBA" id="ARBA00022747"/>
    </source>
</evidence>
<keyword evidence="6" id="KW-1185">Reference proteome</keyword>
<dbReference type="PANTHER" id="PTHR30408">
    <property type="entry name" value="TYPE-1 RESTRICTION ENZYME ECOKI SPECIFICITY PROTEIN"/>
    <property type="match status" value="1"/>
</dbReference>
<evidence type="ECO:0000313" key="5">
    <source>
        <dbReference type="EMBL" id="GAA4648088.1"/>
    </source>
</evidence>
<feature type="domain" description="Type I restriction modification DNA specificity" evidence="4">
    <location>
        <begin position="4"/>
        <end position="185"/>
    </location>
</feature>
<dbReference type="InterPro" id="IPR052021">
    <property type="entry name" value="Type-I_RS_S_subunit"/>
</dbReference>
<sequence length="451" mass="51358">MNLNFDNTKLGEVLDITSSKRVKRADYVKEGIPFFRSKEIIDLHKGNDISTELFISVDQFNQIQRKFGAPVEGDILLTSVGTLGVPYRVQRGDNFYFKDGNLTWFRQFSDRVNSKYLYYWLTSPIAKKKIDEISIGSTQKALTIVALKSLEMALPSIDYQNIVVEILDSISNKIINNRKANQTLEAIAQTLFKSWFVDFDPVKAKLSVLAAGGSAEEAERAAMCAISARDEVSLNTLQTEQPEAYAELARTAALFPSAMQSSAFGEIPHNWEFKKLKDICRVLNGRAYKNTEFKDHGTPIVRIQNLSNGGKTVYSDLDLPKDKLIDKEDFIYAWSATFGPHIWRGPKSIYHYHIWKMDVNEDIVSRYFLYLSMFRKTEQMKNGATGSIFTHLTKSIMEDQDILIATPELNMAFKATMKTYFHKITELRKEVSLLESLRDCLLPKLLSGELT</sequence>
<gene>
    <name evidence="5" type="ORF">GCM10023116_03520</name>
</gene>
<dbReference type="CDD" id="cd17254">
    <property type="entry name" value="RMtype1_S_FclI-TRD1-CR1_like"/>
    <property type="match status" value="1"/>
</dbReference>
<name>A0ABP8UW03_9GAMM</name>
<evidence type="ECO:0000313" key="6">
    <source>
        <dbReference type="Proteomes" id="UP001500604"/>
    </source>
</evidence>
<dbReference type="RefSeq" id="WP_345193286.1">
    <property type="nucleotide sequence ID" value="NZ_BAABFL010000025.1"/>
</dbReference>
<reference evidence="6" key="1">
    <citation type="journal article" date="2019" name="Int. J. Syst. Evol. Microbiol.">
        <title>The Global Catalogue of Microorganisms (GCM) 10K type strain sequencing project: providing services to taxonomists for standard genome sequencing and annotation.</title>
        <authorList>
            <consortium name="The Broad Institute Genomics Platform"/>
            <consortium name="The Broad Institute Genome Sequencing Center for Infectious Disease"/>
            <person name="Wu L."/>
            <person name="Ma J."/>
        </authorList>
    </citation>
    <scope>NUCLEOTIDE SEQUENCE [LARGE SCALE GENOMIC DNA]</scope>
    <source>
        <strain evidence="6">JCM 17805</strain>
    </source>
</reference>
<dbReference type="PANTHER" id="PTHR30408:SF13">
    <property type="entry name" value="TYPE I RESTRICTION ENZYME HINDI SPECIFICITY SUBUNIT"/>
    <property type="match status" value="1"/>
</dbReference>
<comment type="similarity">
    <text evidence="1">Belongs to the type-I restriction system S methylase family.</text>
</comment>
<dbReference type="InterPro" id="IPR044946">
    <property type="entry name" value="Restrct_endonuc_typeI_TRD_sf"/>
</dbReference>
<organism evidence="5 6">
    <name type="scientific">Kistimonas scapharcae</name>
    <dbReference type="NCBI Taxonomy" id="1036133"/>
    <lineage>
        <taxon>Bacteria</taxon>
        <taxon>Pseudomonadati</taxon>
        <taxon>Pseudomonadota</taxon>
        <taxon>Gammaproteobacteria</taxon>
        <taxon>Oceanospirillales</taxon>
        <taxon>Endozoicomonadaceae</taxon>
        <taxon>Kistimonas</taxon>
    </lineage>
</organism>
<comment type="caution">
    <text evidence="5">The sequence shown here is derived from an EMBL/GenBank/DDBJ whole genome shotgun (WGS) entry which is preliminary data.</text>
</comment>
<accession>A0ABP8UW03</accession>
<protein>
    <recommendedName>
        <fullName evidence="4">Type I restriction modification DNA specificity domain-containing protein</fullName>
    </recommendedName>
</protein>
<proteinExistence type="inferred from homology"/>
<dbReference type="Gene3D" id="3.90.220.20">
    <property type="entry name" value="DNA methylase specificity domains"/>
    <property type="match status" value="2"/>
</dbReference>
<feature type="domain" description="Type I restriction modification DNA specificity" evidence="4">
    <location>
        <begin position="268"/>
        <end position="404"/>
    </location>
</feature>
<keyword evidence="2" id="KW-0680">Restriction system</keyword>
<evidence type="ECO:0000256" key="3">
    <source>
        <dbReference type="ARBA" id="ARBA00023125"/>
    </source>
</evidence>
<dbReference type="Pfam" id="PF01420">
    <property type="entry name" value="Methylase_S"/>
    <property type="match status" value="2"/>
</dbReference>
<dbReference type="Proteomes" id="UP001500604">
    <property type="component" value="Unassembled WGS sequence"/>
</dbReference>
<keyword evidence="3" id="KW-0238">DNA-binding</keyword>
<evidence type="ECO:0000256" key="1">
    <source>
        <dbReference type="ARBA" id="ARBA00010923"/>
    </source>
</evidence>
<evidence type="ECO:0000259" key="4">
    <source>
        <dbReference type="Pfam" id="PF01420"/>
    </source>
</evidence>
<dbReference type="CDD" id="cd17289">
    <property type="entry name" value="RMtype1_S_BamJRS5ORF1993P-TRD1-CR1_like"/>
    <property type="match status" value="1"/>
</dbReference>
<dbReference type="InterPro" id="IPR000055">
    <property type="entry name" value="Restrct_endonuc_typeI_TRD"/>
</dbReference>
<dbReference type="SUPFAM" id="SSF116734">
    <property type="entry name" value="DNA methylase specificity domain"/>
    <property type="match status" value="2"/>
</dbReference>
<dbReference type="EMBL" id="BAABFL010000025">
    <property type="protein sequence ID" value="GAA4648088.1"/>
    <property type="molecule type" value="Genomic_DNA"/>
</dbReference>